<dbReference type="EMBL" id="CAUYUJ010016592">
    <property type="protein sequence ID" value="CAK0866950.1"/>
    <property type="molecule type" value="Genomic_DNA"/>
</dbReference>
<dbReference type="NCBIfam" id="TIGR00756">
    <property type="entry name" value="PPR"/>
    <property type="match status" value="1"/>
</dbReference>
<evidence type="ECO:0000256" key="2">
    <source>
        <dbReference type="PROSITE-ProRule" id="PRU00708"/>
    </source>
</evidence>
<keyword evidence="4" id="KW-1185">Reference proteome</keyword>
<proteinExistence type="predicted"/>
<evidence type="ECO:0000313" key="4">
    <source>
        <dbReference type="Proteomes" id="UP001189429"/>
    </source>
</evidence>
<evidence type="ECO:0008006" key="5">
    <source>
        <dbReference type="Google" id="ProtNLM"/>
    </source>
</evidence>
<name>A0ABN9V2G1_9DINO</name>
<organism evidence="3 4">
    <name type="scientific">Prorocentrum cordatum</name>
    <dbReference type="NCBI Taxonomy" id="2364126"/>
    <lineage>
        <taxon>Eukaryota</taxon>
        <taxon>Sar</taxon>
        <taxon>Alveolata</taxon>
        <taxon>Dinophyceae</taxon>
        <taxon>Prorocentrales</taxon>
        <taxon>Prorocentraceae</taxon>
        <taxon>Prorocentrum</taxon>
    </lineage>
</organism>
<dbReference type="Pfam" id="PF01535">
    <property type="entry name" value="PPR"/>
    <property type="match status" value="1"/>
</dbReference>
<gene>
    <name evidence="3" type="ORF">PCOR1329_LOCUS53992</name>
</gene>
<dbReference type="PANTHER" id="PTHR47936:SF1">
    <property type="entry name" value="PENTATRICOPEPTIDE REPEAT-CONTAINING PROTEIN GUN1, CHLOROPLASTIC"/>
    <property type="match status" value="1"/>
</dbReference>
<dbReference type="InterPro" id="IPR002885">
    <property type="entry name" value="PPR_rpt"/>
</dbReference>
<evidence type="ECO:0000256" key="1">
    <source>
        <dbReference type="ARBA" id="ARBA00022737"/>
    </source>
</evidence>
<keyword evidence="1" id="KW-0677">Repeat</keyword>
<dbReference type="Gene3D" id="1.25.40.10">
    <property type="entry name" value="Tetratricopeptide repeat domain"/>
    <property type="match status" value="1"/>
</dbReference>
<dbReference type="Proteomes" id="UP001189429">
    <property type="component" value="Unassembled WGS sequence"/>
</dbReference>
<dbReference type="PANTHER" id="PTHR47936">
    <property type="entry name" value="PPR_LONG DOMAIN-CONTAINING PROTEIN"/>
    <property type="match status" value="1"/>
</dbReference>
<dbReference type="InterPro" id="IPR011990">
    <property type="entry name" value="TPR-like_helical_dom_sf"/>
</dbReference>
<sequence>MCLFSCIAGTGAYEKSEQWPMALAILSEVRTAKLKPDPYLLQHWDQCVREGRAVAAGAGAVERHVEGEGGGQRNLYSAGISACEKGEQWQRALALLSEIWHVKLEPSIIFSYNAGISACEKGEQWQRALALLSEMREAKLEPSSATTLGSALARRAGSGSDL</sequence>
<feature type="repeat" description="PPR" evidence="2">
    <location>
        <begin position="108"/>
        <end position="142"/>
    </location>
</feature>
<accession>A0ABN9V2G1</accession>
<dbReference type="PROSITE" id="PS51375">
    <property type="entry name" value="PPR"/>
    <property type="match status" value="1"/>
</dbReference>
<evidence type="ECO:0000313" key="3">
    <source>
        <dbReference type="EMBL" id="CAK0866950.1"/>
    </source>
</evidence>
<protein>
    <recommendedName>
        <fullName evidence="5">Pentatricopeptide repeat-containing protein, chloroplastic</fullName>
    </recommendedName>
</protein>
<comment type="caution">
    <text evidence="3">The sequence shown here is derived from an EMBL/GenBank/DDBJ whole genome shotgun (WGS) entry which is preliminary data.</text>
</comment>
<reference evidence="3" key="1">
    <citation type="submission" date="2023-10" db="EMBL/GenBank/DDBJ databases">
        <authorList>
            <person name="Chen Y."/>
            <person name="Shah S."/>
            <person name="Dougan E. K."/>
            <person name="Thang M."/>
            <person name="Chan C."/>
        </authorList>
    </citation>
    <scope>NUCLEOTIDE SEQUENCE [LARGE SCALE GENOMIC DNA]</scope>
</reference>